<sequence>MHPRRSVVAAVLAVSAMSAVHAQTVSAGGYSLTVIGELGGPRDSRYNGSAGSPTPCVVYRTQRQTL</sequence>
<keyword evidence="1" id="KW-0732">Signal</keyword>
<evidence type="ECO:0000313" key="3">
    <source>
        <dbReference type="Proteomes" id="UP000494322"/>
    </source>
</evidence>
<dbReference type="EMBL" id="CABWIK020000035">
    <property type="protein sequence ID" value="CAB3971725.1"/>
    <property type="molecule type" value="Genomic_DNA"/>
</dbReference>
<dbReference type="Proteomes" id="UP000494322">
    <property type="component" value="Unassembled WGS sequence"/>
</dbReference>
<name>A0A6J5JKD4_9BURK</name>
<feature type="chain" id="PRO_5026988759" evidence="1">
    <location>
        <begin position="23"/>
        <end position="66"/>
    </location>
</feature>
<dbReference type="RefSeq" id="WP_244115376.1">
    <property type="nucleotide sequence ID" value="NZ_CABWIK020000035.1"/>
</dbReference>
<accession>A0A6J5JKD4</accession>
<dbReference type="AlphaFoldDB" id="A0A6J5JKD4"/>
<reference evidence="2 3" key="1">
    <citation type="submission" date="2020-04" db="EMBL/GenBank/DDBJ databases">
        <authorList>
            <person name="Depoorter E."/>
        </authorList>
    </citation>
    <scope>NUCLEOTIDE SEQUENCE [LARGE SCALE GENOMIC DNA]</scope>
    <source>
        <strain evidence="2 3">BCC0132</strain>
    </source>
</reference>
<gene>
    <name evidence="2" type="ORF">BCO9919_04946</name>
</gene>
<organism evidence="2 3">
    <name type="scientific">Burkholderia cenocepacia</name>
    <dbReference type="NCBI Taxonomy" id="95486"/>
    <lineage>
        <taxon>Bacteria</taxon>
        <taxon>Pseudomonadati</taxon>
        <taxon>Pseudomonadota</taxon>
        <taxon>Betaproteobacteria</taxon>
        <taxon>Burkholderiales</taxon>
        <taxon>Burkholderiaceae</taxon>
        <taxon>Burkholderia</taxon>
        <taxon>Burkholderia cepacia complex</taxon>
    </lineage>
</organism>
<proteinExistence type="predicted"/>
<evidence type="ECO:0000313" key="2">
    <source>
        <dbReference type="EMBL" id="CAB3971725.1"/>
    </source>
</evidence>
<evidence type="ECO:0000256" key="1">
    <source>
        <dbReference type="SAM" id="SignalP"/>
    </source>
</evidence>
<protein>
    <submittedName>
        <fullName evidence="2">Calcium-binding protein</fullName>
    </submittedName>
</protein>
<feature type="signal peptide" evidence="1">
    <location>
        <begin position="1"/>
        <end position="22"/>
    </location>
</feature>